<reference evidence="1 2" key="1">
    <citation type="submission" date="2023-01" db="EMBL/GenBank/DDBJ databases">
        <authorList>
            <person name="Kreplak J."/>
        </authorList>
    </citation>
    <scope>NUCLEOTIDE SEQUENCE [LARGE SCALE GENOMIC DNA]</scope>
</reference>
<proteinExistence type="predicted"/>
<gene>
    <name evidence="1" type="ORF">VFH_II207840</name>
</gene>
<sequence length="409" mass="44768">MEPVLEQFKAFAKSGHDIFDGVFRRRNPFEILKRLQREAFSDLMKLRDRQEKIERMLSFYKSSKGGPFQEASTHVRGQMDFTGALLIMGDFNQQNLDIINKAGIKTGIDSRFVFETTIGKDNTLAAEFVASRTGKEHHGDVFEMPLSLAKLSYTTKVNDWLSLTAVPVGAQCRDVAVGSNSFDQPGKGLTDFSSFGPPLLNLRNGSALGIAARKSCFIASLAQFVSGLGIPFDSNTTDNSYSTFVQLACQLPRGTKLSILGNHQLPFVSKQLRELGAFTIPLVLSNQREASETEHEASPYNGTRARVSGGSTAIMLESELDGFTKLGGWVEMKALNPNSAQWAITLSDVSEDSFGWGMSLGGIGADHFQAESYLKLNMGDKFCLKPGLAFATDGNSRIGALMLRSNWSL</sequence>
<protein>
    <submittedName>
        <fullName evidence="1">Uncharacterized protein</fullName>
    </submittedName>
</protein>
<keyword evidence="2" id="KW-1185">Reference proteome</keyword>
<dbReference type="PANTHER" id="PTHR35097">
    <property type="entry name" value="GDSL ESTERASE/LIPASE"/>
    <property type="match status" value="1"/>
</dbReference>
<evidence type="ECO:0000313" key="2">
    <source>
        <dbReference type="Proteomes" id="UP001157006"/>
    </source>
</evidence>
<evidence type="ECO:0000313" key="1">
    <source>
        <dbReference type="EMBL" id="CAI8600135.1"/>
    </source>
</evidence>
<organism evidence="1 2">
    <name type="scientific">Vicia faba</name>
    <name type="common">Broad bean</name>
    <name type="synonym">Faba vulgaris</name>
    <dbReference type="NCBI Taxonomy" id="3906"/>
    <lineage>
        <taxon>Eukaryota</taxon>
        <taxon>Viridiplantae</taxon>
        <taxon>Streptophyta</taxon>
        <taxon>Embryophyta</taxon>
        <taxon>Tracheophyta</taxon>
        <taxon>Spermatophyta</taxon>
        <taxon>Magnoliopsida</taxon>
        <taxon>eudicotyledons</taxon>
        <taxon>Gunneridae</taxon>
        <taxon>Pentapetalae</taxon>
        <taxon>rosids</taxon>
        <taxon>fabids</taxon>
        <taxon>Fabales</taxon>
        <taxon>Fabaceae</taxon>
        <taxon>Papilionoideae</taxon>
        <taxon>50 kb inversion clade</taxon>
        <taxon>NPAAA clade</taxon>
        <taxon>Hologalegina</taxon>
        <taxon>IRL clade</taxon>
        <taxon>Fabeae</taxon>
        <taxon>Vicia</taxon>
    </lineage>
</organism>
<dbReference type="PANTHER" id="PTHR35097:SF1">
    <property type="entry name" value="GDSL ESTERASE_LIPASE"/>
    <property type="match status" value="1"/>
</dbReference>
<dbReference type="EMBL" id="OX451737">
    <property type="protein sequence ID" value="CAI8600135.1"/>
    <property type="molecule type" value="Genomic_DNA"/>
</dbReference>
<accession>A0AAV0ZUN6</accession>
<dbReference type="AlphaFoldDB" id="A0AAV0ZUN6"/>
<dbReference type="Proteomes" id="UP001157006">
    <property type="component" value="Chromosome 2"/>
</dbReference>
<name>A0AAV0ZUN6_VICFA</name>